<dbReference type="PANTHER" id="PTHR39624:SF2">
    <property type="entry name" value="OSMC-LIKE PROTEIN"/>
    <property type="match status" value="1"/>
</dbReference>
<dbReference type="Pfam" id="PF02566">
    <property type="entry name" value="OsmC"/>
    <property type="match status" value="1"/>
</dbReference>
<evidence type="ECO:0000313" key="1">
    <source>
        <dbReference type="EMBL" id="CAH2030145.1"/>
    </source>
</evidence>
<keyword evidence="2" id="KW-1185">Reference proteome</keyword>
<dbReference type="RefSeq" id="WP_305731103.1">
    <property type="nucleotide sequence ID" value="NZ_OW150024.1"/>
</dbReference>
<evidence type="ECO:0000313" key="2">
    <source>
        <dbReference type="Proteomes" id="UP001295463"/>
    </source>
</evidence>
<sequence length="135" mass="14437">MNIAISLTGGKKVAATFPDGLQLVTDQPVEQGGEGSAPSPFACFLGAIGTCAGFYVLEFCTARNIPTAGISLDQTVEFEQDDQGKRRPSRVTITVNLPPSFPEKYRDAVVRAANLCTVKKALLTPPEFSLDFRVA</sequence>
<dbReference type="SUPFAM" id="SSF82784">
    <property type="entry name" value="OsmC-like"/>
    <property type="match status" value="1"/>
</dbReference>
<reference evidence="1 2" key="1">
    <citation type="submission" date="2022-03" db="EMBL/GenBank/DDBJ databases">
        <authorList>
            <person name="Koch H."/>
        </authorList>
    </citation>
    <scope>NUCLEOTIDE SEQUENCE [LARGE SCALE GENOMIC DNA]</scope>
    <source>
        <strain evidence="1 2">G1</strain>
    </source>
</reference>
<dbReference type="InterPro" id="IPR003718">
    <property type="entry name" value="OsmC/Ohr_fam"/>
</dbReference>
<proteinExistence type="predicted"/>
<dbReference type="InterPro" id="IPR036102">
    <property type="entry name" value="OsmC/Ohrsf"/>
</dbReference>
<accession>A0ABN8HFE6</accession>
<gene>
    <name evidence="1" type="ORF">GEAMG1_0323</name>
</gene>
<protein>
    <submittedName>
        <fullName evidence="1">Uncharacterized OsmC-related protein</fullName>
    </submittedName>
</protein>
<dbReference type="PANTHER" id="PTHR39624">
    <property type="entry name" value="PROTEIN INVOLVED IN RIMO-MEDIATED BETA-METHYLTHIOLATION OF RIBOSOMAL PROTEIN S12 YCAO"/>
    <property type="match status" value="1"/>
</dbReference>
<dbReference type="Gene3D" id="3.30.300.20">
    <property type="match status" value="1"/>
</dbReference>
<dbReference type="Proteomes" id="UP001295463">
    <property type="component" value="Chromosome"/>
</dbReference>
<name>A0ABN8HFE6_9BACT</name>
<dbReference type="InterPro" id="IPR015946">
    <property type="entry name" value="KH_dom-like_a/b"/>
</dbReference>
<organism evidence="1 2">
    <name type="scientific">Trichlorobacter ammonificans</name>
    <dbReference type="NCBI Taxonomy" id="2916410"/>
    <lineage>
        <taxon>Bacteria</taxon>
        <taxon>Pseudomonadati</taxon>
        <taxon>Thermodesulfobacteriota</taxon>
        <taxon>Desulfuromonadia</taxon>
        <taxon>Geobacterales</taxon>
        <taxon>Geobacteraceae</taxon>
        <taxon>Trichlorobacter</taxon>
    </lineage>
</organism>
<dbReference type="EMBL" id="OW150024">
    <property type="protein sequence ID" value="CAH2030145.1"/>
    <property type="molecule type" value="Genomic_DNA"/>
</dbReference>